<gene>
    <name evidence="3" type="ORF">XYLVIOL_LOCUS7307</name>
</gene>
<evidence type="ECO:0000256" key="1">
    <source>
        <dbReference type="SAM" id="Coils"/>
    </source>
</evidence>
<evidence type="ECO:0000256" key="2">
    <source>
        <dbReference type="SAM" id="MobiDB-lite"/>
    </source>
</evidence>
<dbReference type="EMBL" id="CAXAJV020001294">
    <property type="protein sequence ID" value="CAL7945597.1"/>
    <property type="molecule type" value="Genomic_DNA"/>
</dbReference>
<evidence type="ECO:0000313" key="4">
    <source>
        <dbReference type="Proteomes" id="UP001642520"/>
    </source>
</evidence>
<feature type="coiled-coil region" evidence="1">
    <location>
        <begin position="49"/>
        <end position="94"/>
    </location>
</feature>
<dbReference type="Proteomes" id="UP001642520">
    <property type="component" value="Unassembled WGS sequence"/>
</dbReference>
<feature type="compositionally biased region" description="Basic and acidic residues" evidence="2">
    <location>
        <begin position="149"/>
        <end position="163"/>
    </location>
</feature>
<comment type="caution">
    <text evidence="3">The sequence shown here is derived from an EMBL/GenBank/DDBJ whole genome shotgun (WGS) entry which is preliminary data.</text>
</comment>
<dbReference type="Pfam" id="PF14712">
    <property type="entry name" value="Snapin_Pallidin"/>
    <property type="match status" value="1"/>
</dbReference>
<name>A0ABP1NXE6_XYLVO</name>
<dbReference type="InterPro" id="IPR028119">
    <property type="entry name" value="Snapin/Pallidin/Snn1"/>
</dbReference>
<protein>
    <recommendedName>
        <fullName evidence="5">Biogenesis of lysosome-related organelles complex 1 subunit 6</fullName>
    </recommendedName>
</protein>
<keyword evidence="4" id="KW-1185">Reference proteome</keyword>
<keyword evidence="1" id="KW-0175">Coiled coil</keyword>
<feature type="region of interest" description="Disordered" evidence="2">
    <location>
        <begin position="149"/>
        <end position="170"/>
    </location>
</feature>
<sequence>MSNLTFLLFTYYYSFINDRRLYIIIYNGNVCHFIFYSEECEIDFKEATKKLAEGLLNQYQAQSEQVKKKLDEVRNKQETLLDQMQIENIKLQDTFDDVKLDEMVQTIKVSQGKLILMKKKMASIRELTFKLKKRALRLQQIKQKEALNREQQREQEIRREQELIGKPVMS</sequence>
<evidence type="ECO:0008006" key="5">
    <source>
        <dbReference type="Google" id="ProtNLM"/>
    </source>
</evidence>
<accession>A0ABP1NXE6</accession>
<dbReference type="PANTHER" id="PTHR31328:SF2">
    <property type="entry name" value="BIOGENESIS OF LYSOSOME-RELATED ORGANELLES COMPLEX 1 SUBUNIT 6"/>
    <property type="match status" value="1"/>
</dbReference>
<proteinExistence type="predicted"/>
<reference evidence="3 4" key="1">
    <citation type="submission" date="2024-08" db="EMBL/GenBank/DDBJ databases">
        <authorList>
            <person name="Will J Nash"/>
            <person name="Angela Man"/>
            <person name="Seanna McTaggart"/>
            <person name="Kendall Baker"/>
            <person name="Tom Barker"/>
            <person name="Leah Catchpole"/>
            <person name="Alex Durrant"/>
            <person name="Karim Gharbi"/>
            <person name="Naomi Irish"/>
            <person name="Gemy Kaithakottil"/>
            <person name="Debby Ku"/>
            <person name="Aaliyah Providence"/>
            <person name="Felix Shaw"/>
            <person name="David Swarbreck"/>
            <person name="Chris Watkins"/>
            <person name="Ann M. McCartney"/>
            <person name="Giulio Formenti"/>
            <person name="Alice Mouton"/>
            <person name="Noel Vella"/>
            <person name="Bjorn M von Reumont"/>
            <person name="Adriana Vella"/>
            <person name="Wilfried Haerty"/>
        </authorList>
    </citation>
    <scope>NUCLEOTIDE SEQUENCE [LARGE SCALE GENOMIC DNA]</scope>
</reference>
<evidence type="ECO:0000313" key="3">
    <source>
        <dbReference type="EMBL" id="CAL7945597.1"/>
    </source>
</evidence>
<dbReference type="PANTHER" id="PTHR31328">
    <property type="entry name" value="BIOGENESIS OF LYSOSOME-RELATED ORGANELLES COMPLEX 1 SUBUNIT 6"/>
    <property type="match status" value="1"/>
</dbReference>
<organism evidence="3 4">
    <name type="scientific">Xylocopa violacea</name>
    <name type="common">Violet carpenter bee</name>
    <name type="synonym">Apis violacea</name>
    <dbReference type="NCBI Taxonomy" id="135666"/>
    <lineage>
        <taxon>Eukaryota</taxon>
        <taxon>Metazoa</taxon>
        <taxon>Ecdysozoa</taxon>
        <taxon>Arthropoda</taxon>
        <taxon>Hexapoda</taxon>
        <taxon>Insecta</taxon>
        <taxon>Pterygota</taxon>
        <taxon>Neoptera</taxon>
        <taxon>Endopterygota</taxon>
        <taxon>Hymenoptera</taxon>
        <taxon>Apocrita</taxon>
        <taxon>Aculeata</taxon>
        <taxon>Apoidea</taxon>
        <taxon>Anthophila</taxon>
        <taxon>Apidae</taxon>
        <taxon>Xylocopa</taxon>
        <taxon>Xylocopa</taxon>
    </lineage>
</organism>